<dbReference type="GO" id="GO:0004527">
    <property type="term" value="F:exonuclease activity"/>
    <property type="evidence" value="ECO:0007669"/>
    <property type="project" value="InterPro"/>
</dbReference>
<accession>A0A2J7ZWU3</accession>
<dbReference type="InterPro" id="IPR012337">
    <property type="entry name" value="RNaseH-like_sf"/>
</dbReference>
<evidence type="ECO:0000313" key="6">
    <source>
        <dbReference type="Proteomes" id="UP000236333"/>
    </source>
</evidence>
<gene>
    <name evidence="5" type="ORF">TSOC_009068</name>
</gene>
<dbReference type="InterPro" id="IPR036397">
    <property type="entry name" value="RNaseH_sf"/>
</dbReference>
<dbReference type="EMBL" id="PGGS01000363">
    <property type="protein sequence ID" value="PNH04739.1"/>
    <property type="molecule type" value="Genomic_DNA"/>
</dbReference>
<feature type="region of interest" description="Disordered" evidence="3">
    <location>
        <begin position="203"/>
        <end position="234"/>
    </location>
</feature>
<evidence type="ECO:0000256" key="1">
    <source>
        <dbReference type="ARBA" id="ARBA00022722"/>
    </source>
</evidence>
<feature type="compositionally biased region" description="Acidic residues" evidence="3">
    <location>
        <begin position="13"/>
        <end position="22"/>
    </location>
</feature>
<feature type="compositionally biased region" description="Gly residues" evidence="3">
    <location>
        <begin position="102"/>
        <end position="116"/>
    </location>
</feature>
<feature type="region of interest" description="Disordered" evidence="3">
    <location>
        <begin position="458"/>
        <end position="495"/>
    </location>
</feature>
<sequence length="642" mass="65918">MKGKGHSRPQADSDLEDGELPEEQQPAPKLASPPRKQRKLQHGQAGEARPHEHSKHGAGDAGGGRSSGAGAALPGTRHTPHQPKHRAGGGGADGRAANGATGASGGGGGGGRGRGGAAAAAPSPAFAAHKEALKARLEGLVAEEGGEAGGAEQAAAARGGRAHGAGGGGAGGGGQQYVAAVYKDLSPSVEVKPAQAAQLPHYLRQQQHHQHHQHQQHQHHQQQPEPEGGWPAPGASIRLADVQSLVLWALSEGGNVVEAPRWAFVKERLLRLLPAESLLVGHALENDLAALRTCHGRVLDTALLFPHPKGPPFKSALKILARRFLRRSIQEGSHDSAVDARTALDLALLKIKHGGCVCGRGPGPSYGTGSSGPHSAAPKLADVLASQCDVRCCLVDRHDVLARFVTGVTAAIPVASDDDAVAAAGRQAAGGTYKFVWTQQTELATFLFRRSKHKARLEEKAADEAAEGAHTGAAATPAAGSPSKRTATPNGPGCLSAGPGRPVAAPLSFLVHAAPAAAGASALEVVAAAGHAGGAAVEEQAGGHGAPLSPSSAADYSDAVLEALLRAYDNRLRRLYEQLPQHWLVVVTTGAGDTAEYGRLYELKCKRCSQDSGLPAWTQAEELALNEMAASVMQGLCFAKVV</sequence>
<comment type="caution">
    <text evidence="5">The sequence shown here is derived from an EMBL/GenBank/DDBJ whole genome shotgun (WGS) entry which is preliminary data.</text>
</comment>
<name>A0A2J7ZWU3_9CHLO</name>
<dbReference type="AlphaFoldDB" id="A0A2J7ZWU3"/>
<feature type="compositionally biased region" description="Basic residues" evidence="3">
    <location>
        <begin position="78"/>
        <end position="87"/>
    </location>
</feature>
<feature type="compositionally biased region" description="Basic residues" evidence="3">
    <location>
        <begin position="206"/>
        <end position="220"/>
    </location>
</feature>
<feature type="region of interest" description="Disordered" evidence="3">
    <location>
        <begin position="1"/>
        <end position="122"/>
    </location>
</feature>
<evidence type="ECO:0000256" key="2">
    <source>
        <dbReference type="ARBA" id="ARBA00022801"/>
    </source>
</evidence>
<dbReference type="PANTHER" id="PTHR12801">
    <property type="entry name" value="RNA EXONUCLEASE REXO1 / RECO3 FAMILY MEMBER-RELATED"/>
    <property type="match status" value="1"/>
</dbReference>
<dbReference type="SUPFAM" id="SSF53098">
    <property type="entry name" value="Ribonuclease H-like"/>
    <property type="match status" value="1"/>
</dbReference>
<feature type="compositionally biased region" description="Low complexity" evidence="3">
    <location>
        <begin position="468"/>
        <end position="480"/>
    </location>
</feature>
<feature type="compositionally biased region" description="Gly residues" evidence="3">
    <location>
        <begin position="162"/>
        <end position="172"/>
    </location>
</feature>
<feature type="compositionally biased region" description="Basic and acidic residues" evidence="3">
    <location>
        <begin position="48"/>
        <end position="58"/>
    </location>
</feature>
<proteinExistence type="predicted"/>
<dbReference type="OrthoDB" id="206335at2759"/>
<feature type="region of interest" description="Disordered" evidence="3">
    <location>
        <begin position="151"/>
        <end position="172"/>
    </location>
</feature>
<protein>
    <submittedName>
        <fullName evidence="5">Small RNA degrading nuclease 5</fullName>
    </submittedName>
</protein>
<keyword evidence="6" id="KW-1185">Reference proteome</keyword>
<evidence type="ECO:0000256" key="3">
    <source>
        <dbReference type="SAM" id="MobiDB-lite"/>
    </source>
</evidence>
<reference evidence="5 6" key="1">
    <citation type="journal article" date="2017" name="Mol. Biol. Evol.">
        <title>The 4-celled Tetrabaena socialis nuclear genome reveals the essential components for genetic control of cell number at the origin of multicellularity in the volvocine lineage.</title>
        <authorList>
            <person name="Featherston J."/>
            <person name="Arakaki Y."/>
            <person name="Hanschen E.R."/>
            <person name="Ferris P.J."/>
            <person name="Michod R.E."/>
            <person name="Olson B.J.S.C."/>
            <person name="Nozaki H."/>
            <person name="Durand P.M."/>
        </authorList>
    </citation>
    <scope>NUCLEOTIDE SEQUENCE [LARGE SCALE GENOMIC DNA]</scope>
    <source>
        <strain evidence="5 6">NIES-571</strain>
    </source>
</reference>
<keyword evidence="2" id="KW-0378">Hydrolase</keyword>
<dbReference type="InterPro" id="IPR047021">
    <property type="entry name" value="REXO1/3/4-like"/>
</dbReference>
<dbReference type="GO" id="GO:0003676">
    <property type="term" value="F:nucleic acid binding"/>
    <property type="evidence" value="ECO:0007669"/>
    <property type="project" value="InterPro"/>
</dbReference>
<organism evidence="5 6">
    <name type="scientific">Tetrabaena socialis</name>
    <dbReference type="NCBI Taxonomy" id="47790"/>
    <lineage>
        <taxon>Eukaryota</taxon>
        <taxon>Viridiplantae</taxon>
        <taxon>Chlorophyta</taxon>
        <taxon>core chlorophytes</taxon>
        <taxon>Chlorophyceae</taxon>
        <taxon>CS clade</taxon>
        <taxon>Chlamydomonadales</taxon>
        <taxon>Tetrabaenaceae</taxon>
        <taxon>Tetrabaena</taxon>
    </lineage>
</organism>
<dbReference type="PANTHER" id="PTHR12801:SF157">
    <property type="entry name" value="SMALL RNA DEGRADING NUCLEASE 5"/>
    <property type="match status" value="1"/>
</dbReference>
<dbReference type="InterPro" id="IPR013520">
    <property type="entry name" value="Ribonucl_H"/>
</dbReference>
<evidence type="ECO:0000259" key="4">
    <source>
        <dbReference type="SMART" id="SM00479"/>
    </source>
</evidence>
<feature type="domain" description="Exonuclease" evidence="4">
    <location>
        <begin position="176"/>
        <end position="356"/>
    </location>
</feature>
<dbReference type="Gene3D" id="3.30.420.10">
    <property type="entry name" value="Ribonuclease H-like superfamily/Ribonuclease H"/>
    <property type="match status" value="1"/>
</dbReference>
<dbReference type="GO" id="GO:0005634">
    <property type="term" value="C:nucleus"/>
    <property type="evidence" value="ECO:0007669"/>
    <property type="project" value="TreeGrafter"/>
</dbReference>
<dbReference type="Proteomes" id="UP000236333">
    <property type="component" value="Unassembled WGS sequence"/>
</dbReference>
<keyword evidence="1" id="KW-0540">Nuclease</keyword>
<dbReference type="SMART" id="SM00479">
    <property type="entry name" value="EXOIII"/>
    <property type="match status" value="1"/>
</dbReference>
<evidence type="ECO:0000313" key="5">
    <source>
        <dbReference type="EMBL" id="PNH04739.1"/>
    </source>
</evidence>
<feature type="compositionally biased region" description="Low complexity" evidence="3">
    <location>
        <begin position="221"/>
        <end position="234"/>
    </location>
</feature>